<evidence type="ECO:0000259" key="2">
    <source>
        <dbReference type="Pfam" id="PF17899"/>
    </source>
</evidence>
<name>A0A3P3QN76_9GAMM</name>
<accession>A0A3P3QN76</accession>
<dbReference type="Pfam" id="PF17899">
    <property type="entry name" value="Peptidase_M61_N"/>
    <property type="match status" value="1"/>
</dbReference>
<dbReference type="InterPro" id="IPR040756">
    <property type="entry name" value="Peptidase_M61_N"/>
</dbReference>
<dbReference type="InterPro" id="IPR036034">
    <property type="entry name" value="PDZ_sf"/>
</dbReference>
<feature type="domain" description="Peptidase M61 N-terminal" evidence="2">
    <location>
        <begin position="6"/>
        <end position="175"/>
    </location>
</feature>
<sequence>MTPLAYQLSITDITAHLIAVELHFTPHSHDSIQLSLPAWIPGSYMVRDFAKHLHSLEAFDATGTLPLQQLDKQSWQLNHNQQALTVRYKVYAFDLSVRGCYLDDQLAILNPAALCLEVKGMEAAPVSLHLQAPQCLDWQVATGLSRAKSTLPLQCGLYHADNYQQLIDTPLLLGKLDVAEFEVCGVPHYVALAGHEQIDLPRFKADLQRICQQQQLVFGGLPADLQQYWFLCWVTDAGYGGLEHHNSTLLLMTHQDLPNAQRPEESTADYQNLLGLCSHEYFHTWWVKRAKPALFLPYQLQSEQYTSQLWLYEGFTSYYDDLALVRCGLLTQEQYLAALEKTINRVQLSPSEQVQSVADSSFNAWTKYYKQDENAVNAVVSYYTKGSLIALCLDALLRSKGKTLDQLMQLAWRSYGEKALGSSEQQFIQLCSDYADKDSARALHSWVYGTSALPLADLLPYLGLTTAKRQQEHSKDLSGQTAPAYPVRAFGAAFNASAEGLKITQVPLNSVAYKAGLMAQDQLIAINAVKATEQNFWRQLNQSKIGSVLTLHVFRKQRLVQLSMPVELAAKQLTYLQLVDQQKAADWLGITQE</sequence>
<gene>
    <name evidence="3" type="ORF">EIK76_00925</name>
</gene>
<dbReference type="RefSeq" id="WP_046521047.1">
    <property type="nucleotide sequence ID" value="NZ_LAVS01000090.1"/>
</dbReference>
<dbReference type="Gene3D" id="2.30.42.10">
    <property type="match status" value="1"/>
</dbReference>
<evidence type="ECO:0000313" key="4">
    <source>
        <dbReference type="Proteomes" id="UP000276260"/>
    </source>
</evidence>
<dbReference type="InterPro" id="IPR024191">
    <property type="entry name" value="Peptidase_M61"/>
</dbReference>
<dbReference type="OrthoDB" id="9778516at2"/>
<keyword evidence="4" id="KW-1185">Reference proteome</keyword>
<organism evidence="3 4">
    <name type="scientific">Rheinheimera mesophila</name>
    <dbReference type="NCBI Taxonomy" id="1547515"/>
    <lineage>
        <taxon>Bacteria</taxon>
        <taxon>Pseudomonadati</taxon>
        <taxon>Pseudomonadota</taxon>
        <taxon>Gammaproteobacteria</taxon>
        <taxon>Chromatiales</taxon>
        <taxon>Chromatiaceae</taxon>
        <taxon>Rheinheimera</taxon>
    </lineage>
</organism>
<dbReference type="InterPro" id="IPR027268">
    <property type="entry name" value="Peptidase_M4/M1_CTD_sf"/>
</dbReference>
<dbReference type="PIRSF" id="PIRSF016493">
    <property type="entry name" value="Glycyl_aminpptds"/>
    <property type="match status" value="1"/>
</dbReference>
<comment type="caution">
    <text evidence="3">The sequence shown here is derived from an EMBL/GenBank/DDBJ whole genome shotgun (WGS) entry which is preliminary data.</text>
</comment>
<evidence type="ECO:0000259" key="1">
    <source>
        <dbReference type="Pfam" id="PF05299"/>
    </source>
</evidence>
<protein>
    <submittedName>
        <fullName evidence="3">M61 family peptidase</fullName>
    </submittedName>
</protein>
<dbReference type="Gene3D" id="1.10.390.10">
    <property type="entry name" value="Neutral Protease Domain 2"/>
    <property type="match status" value="1"/>
</dbReference>
<evidence type="ECO:0000313" key="3">
    <source>
        <dbReference type="EMBL" id="RRJ22681.1"/>
    </source>
</evidence>
<dbReference type="Gene3D" id="2.60.40.3650">
    <property type="match status" value="1"/>
</dbReference>
<dbReference type="AlphaFoldDB" id="A0A3P3QN76"/>
<reference evidence="3 4" key="1">
    <citation type="submission" date="2018-11" db="EMBL/GenBank/DDBJ databases">
        <title>Draft genome analysis of Rheinheimera mesophila isolated from an industrial waste site.</title>
        <authorList>
            <person name="Yu Q."/>
            <person name="Qi Y."/>
            <person name="Zhang H."/>
            <person name="Lu Y."/>
            <person name="Pu J."/>
        </authorList>
    </citation>
    <scope>NUCLEOTIDE SEQUENCE [LARGE SCALE GENOMIC DNA]</scope>
    <source>
        <strain evidence="3 4">IITR13</strain>
    </source>
</reference>
<dbReference type="Pfam" id="PF05299">
    <property type="entry name" value="Peptidase_M61"/>
    <property type="match status" value="1"/>
</dbReference>
<proteinExistence type="predicted"/>
<dbReference type="Proteomes" id="UP000276260">
    <property type="component" value="Unassembled WGS sequence"/>
</dbReference>
<dbReference type="SUPFAM" id="SSF50156">
    <property type="entry name" value="PDZ domain-like"/>
    <property type="match status" value="1"/>
</dbReference>
<dbReference type="EMBL" id="RRCF01000001">
    <property type="protein sequence ID" value="RRJ22681.1"/>
    <property type="molecule type" value="Genomic_DNA"/>
</dbReference>
<dbReference type="SUPFAM" id="SSF55486">
    <property type="entry name" value="Metalloproteases ('zincins'), catalytic domain"/>
    <property type="match status" value="1"/>
</dbReference>
<dbReference type="InterPro" id="IPR007963">
    <property type="entry name" value="Peptidase_M61_catalytic"/>
</dbReference>
<feature type="domain" description="Peptidase M61 catalytic" evidence="1">
    <location>
        <begin position="273"/>
        <end position="389"/>
    </location>
</feature>